<organism evidence="6 7">
    <name type="scientific">Desulfolutivibrio sulfodismutans</name>
    <dbReference type="NCBI Taxonomy" id="63561"/>
    <lineage>
        <taxon>Bacteria</taxon>
        <taxon>Pseudomonadati</taxon>
        <taxon>Thermodesulfobacteriota</taxon>
        <taxon>Desulfovibrionia</taxon>
        <taxon>Desulfovibrionales</taxon>
        <taxon>Desulfovibrionaceae</taxon>
        <taxon>Desulfolutivibrio</taxon>
    </lineage>
</organism>
<dbReference type="SUPFAM" id="SSF52096">
    <property type="entry name" value="ClpP/crotonase"/>
    <property type="match status" value="1"/>
</dbReference>
<protein>
    <submittedName>
        <fullName evidence="6">Signal peptide peptidase SppA</fullName>
    </submittedName>
</protein>
<accession>A0A7K3NQN5</accession>
<dbReference type="NCBIfam" id="TIGR00706">
    <property type="entry name" value="SppA_dom"/>
    <property type="match status" value="1"/>
</dbReference>
<dbReference type="PANTHER" id="PTHR42987:SF4">
    <property type="entry name" value="PROTEASE SOHB-RELATED"/>
    <property type="match status" value="1"/>
</dbReference>
<keyword evidence="4" id="KW-0720">Serine protease</keyword>
<dbReference type="Gene3D" id="3.90.226.10">
    <property type="entry name" value="2-enoyl-CoA Hydratase, Chain A, domain 1"/>
    <property type="match status" value="2"/>
</dbReference>
<reference evidence="6 7" key="1">
    <citation type="submission" date="2020-02" db="EMBL/GenBank/DDBJ databases">
        <title>Comparative genomics of sulfur disproportionating microorganisms.</title>
        <authorList>
            <person name="Ward L.M."/>
            <person name="Bertran E."/>
            <person name="Johnston D.T."/>
        </authorList>
    </citation>
    <scope>NUCLEOTIDE SEQUENCE [LARGE SCALE GENOMIC DNA]</scope>
    <source>
        <strain evidence="6 7">DSM 3696</strain>
    </source>
</reference>
<dbReference type="GO" id="GO:0006508">
    <property type="term" value="P:proteolysis"/>
    <property type="evidence" value="ECO:0007669"/>
    <property type="project" value="UniProtKB-KW"/>
</dbReference>
<evidence type="ECO:0000313" key="6">
    <source>
        <dbReference type="EMBL" id="NDY58397.1"/>
    </source>
</evidence>
<dbReference type="InterPro" id="IPR047272">
    <property type="entry name" value="S49_SppA_C"/>
</dbReference>
<keyword evidence="7" id="KW-1185">Reference proteome</keyword>
<evidence type="ECO:0000259" key="5">
    <source>
        <dbReference type="Pfam" id="PF01343"/>
    </source>
</evidence>
<evidence type="ECO:0000256" key="1">
    <source>
        <dbReference type="ARBA" id="ARBA00008683"/>
    </source>
</evidence>
<comment type="similarity">
    <text evidence="1">Belongs to the peptidase S49 family.</text>
</comment>
<evidence type="ECO:0000256" key="3">
    <source>
        <dbReference type="ARBA" id="ARBA00022801"/>
    </source>
</evidence>
<dbReference type="InterPro" id="IPR029045">
    <property type="entry name" value="ClpP/crotonase-like_dom_sf"/>
</dbReference>
<dbReference type="InterPro" id="IPR002142">
    <property type="entry name" value="Peptidase_S49"/>
</dbReference>
<proteinExistence type="inferred from homology"/>
<keyword evidence="2" id="KW-0645">Protease</keyword>
<gene>
    <name evidence="6" type="primary">sppA</name>
    <name evidence="6" type="ORF">G3N56_16820</name>
</gene>
<dbReference type="EMBL" id="JAAGRQ010000098">
    <property type="protein sequence ID" value="NDY58397.1"/>
    <property type="molecule type" value="Genomic_DNA"/>
</dbReference>
<dbReference type="GO" id="GO:0008236">
    <property type="term" value="F:serine-type peptidase activity"/>
    <property type="evidence" value="ECO:0007669"/>
    <property type="project" value="UniProtKB-KW"/>
</dbReference>
<keyword evidence="3" id="KW-0378">Hydrolase</keyword>
<dbReference type="RefSeq" id="WP_163303470.1">
    <property type="nucleotide sequence ID" value="NZ_JAAGRQ010000098.1"/>
</dbReference>
<dbReference type="CDD" id="cd07023">
    <property type="entry name" value="S49_Sppa_N_C"/>
    <property type="match status" value="1"/>
</dbReference>
<dbReference type="Pfam" id="PF01343">
    <property type="entry name" value="Peptidase_S49"/>
    <property type="match status" value="1"/>
</dbReference>
<evidence type="ECO:0000256" key="2">
    <source>
        <dbReference type="ARBA" id="ARBA00022670"/>
    </source>
</evidence>
<sequence>MIPGSPTPAPRTVRVRLVSGPLDYLRLALRVLFWGLVLFVAFSAFETDSFTDKGHVVYLDADFEEVAWEDIGADDSVVGLVDLSGTIASFADSDVLAGTGSVVTPDVVRDALSVMRAEGGLSGLVIRFETPGGEVAAADEIRNTLATFKAREEIPLYFYSSFVLASGGYYAACAADKVFAAKNAEVGSIGVIIELLNFRKLATDTLGVNMKVYKSGEFKDMGNPFREPTPAEETLLARDVRESMEAFVAEVSQSRKIPVSVVREKLGTGEVWSGRRAKELGLVDEVLYPEELAARLKTEIDSKGEVFYAAYQPPKGLWHTLETGMSAVLSAAMPKLPLPVARKGFHTPRLYYLLQR</sequence>
<comment type="caution">
    <text evidence="6">The sequence shown here is derived from an EMBL/GenBank/DDBJ whole genome shotgun (WGS) entry which is preliminary data.</text>
</comment>
<dbReference type="AlphaFoldDB" id="A0A7K3NQN5"/>
<dbReference type="InterPro" id="IPR004635">
    <property type="entry name" value="Pept_S49_SppA"/>
</dbReference>
<dbReference type="Proteomes" id="UP000469724">
    <property type="component" value="Unassembled WGS sequence"/>
</dbReference>
<dbReference type="PANTHER" id="PTHR42987">
    <property type="entry name" value="PEPTIDASE S49"/>
    <property type="match status" value="1"/>
</dbReference>
<evidence type="ECO:0000313" key="7">
    <source>
        <dbReference type="Proteomes" id="UP000469724"/>
    </source>
</evidence>
<evidence type="ECO:0000256" key="4">
    <source>
        <dbReference type="ARBA" id="ARBA00022825"/>
    </source>
</evidence>
<feature type="domain" description="Peptidase S49" evidence="5">
    <location>
        <begin position="151"/>
        <end position="299"/>
    </location>
</feature>
<name>A0A7K3NQN5_9BACT</name>